<evidence type="ECO:0000256" key="4">
    <source>
        <dbReference type="RuleBase" id="RU361282"/>
    </source>
</evidence>
<dbReference type="NCBIfam" id="TIGR02537">
    <property type="entry name" value="arch_flag_Nterm"/>
    <property type="match status" value="1"/>
</dbReference>
<dbReference type="AlphaFoldDB" id="F2KNE3"/>
<name>F2KNE3_ARCVS</name>
<dbReference type="PANTHER" id="PTHR35903">
    <property type="entry name" value="FLAGELLIN B1"/>
    <property type="match status" value="1"/>
</dbReference>
<feature type="transmembrane region" description="Helical" evidence="5">
    <location>
        <begin position="12"/>
        <end position="35"/>
    </location>
</feature>
<reference evidence="6 7" key="1">
    <citation type="submission" date="2011-03" db="EMBL/GenBank/DDBJ databases">
        <title>The complete genome of Archaeoglobus veneficus SNP6.</title>
        <authorList>
            <consortium name="US DOE Joint Genome Institute (JGI-PGF)"/>
            <person name="Lucas S."/>
            <person name="Copeland A."/>
            <person name="Lapidus A."/>
            <person name="Bruce D."/>
            <person name="Goodwin L."/>
            <person name="Pitluck S."/>
            <person name="Kyrpides N."/>
            <person name="Mavromatis K."/>
            <person name="Pagani I."/>
            <person name="Ivanova N."/>
            <person name="Mikhailova N."/>
            <person name="Lu M."/>
            <person name="Detter J.C."/>
            <person name="Tapia R."/>
            <person name="Han C."/>
            <person name="Land M."/>
            <person name="Hauser L."/>
            <person name="Markowitz V."/>
            <person name="Cheng J.-F."/>
            <person name="Hugenholtz P."/>
            <person name="Woyke T."/>
            <person name="Wu D."/>
            <person name="Spring S."/>
            <person name="Brambilla E."/>
            <person name="Klenk H.-P."/>
            <person name="Eisen J.A."/>
        </authorList>
    </citation>
    <scope>NUCLEOTIDE SEQUENCE [LARGE SCALE GENOMIC DNA]</scope>
    <source>
        <strain>SNP6</strain>
    </source>
</reference>
<sequence length="207" mass="21732">MPRFRKDEKGQVGIGTLIVFIAMVLVAAIAAAVLINTAGLLQQRAQATGKEATEQTSTGIDVVSAAGLVDDTNDTVYEVNLTIKLRPGSLNIDLGETVVQYIDDNTAQELTFGTTADATHFKVYAVQDEDGSLNSNTNPVLNDREDVAIISLRISDIRAGTNSATTDNGLGEGKTATIKIIPPTGATTVHTIVIPSSVDGYSVVDLS</sequence>
<keyword evidence="5" id="KW-0812">Transmembrane</keyword>
<comment type="function">
    <text evidence="4">Flagellin is the subunit protein which polymerizes to form the filaments of archaeal flagella.</text>
</comment>
<evidence type="ECO:0000313" key="7">
    <source>
        <dbReference type="Proteomes" id="UP000008136"/>
    </source>
</evidence>
<dbReference type="Proteomes" id="UP000008136">
    <property type="component" value="Chromosome"/>
</dbReference>
<evidence type="ECO:0000313" key="6">
    <source>
        <dbReference type="EMBL" id="AEA47345.1"/>
    </source>
</evidence>
<comment type="subcellular location">
    <subcellularLocation>
        <location evidence="1 4">Archaeal flagellum</location>
    </subcellularLocation>
</comment>
<evidence type="ECO:0000256" key="3">
    <source>
        <dbReference type="ARBA" id="ARBA00022440"/>
    </source>
</evidence>
<dbReference type="EMBL" id="CP002588">
    <property type="protein sequence ID" value="AEA47345.1"/>
    <property type="molecule type" value="Genomic_DNA"/>
</dbReference>
<proteinExistence type="inferred from homology"/>
<keyword evidence="6" id="KW-0282">Flagellum</keyword>
<dbReference type="InterPro" id="IPR013373">
    <property type="entry name" value="Flagellin/pilin_N_arc"/>
</dbReference>
<evidence type="ECO:0000256" key="5">
    <source>
        <dbReference type="SAM" id="Phobius"/>
    </source>
</evidence>
<keyword evidence="5" id="KW-0472">Membrane</keyword>
<evidence type="ECO:0000256" key="1">
    <source>
        <dbReference type="ARBA" id="ARBA00004618"/>
    </source>
</evidence>
<comment type="similarity">
    <text evidence="2 4">Belongs to the archaeal flagellin family.</text>
</comment>
<dbReference type="KEGG" id="ave:Arcve_1341"/>
<accession>F2KNE3</accession>
<keyword evidence="5" id="KW-1133">Transmembrane helix</keyword>
<dbReference type="GO" id="GO:0097588">
    <property type="term" value="P:archaeal or bacterial-type flagellum-dependent cell motility"/>
    <property type="evidence" value="ECO:0007669"/>
    <property type="project" value="InterPro"/>
</dbReference>
<keyword evidence="6" id="KW-0969">Cilium</keyword>
<organism evidence="6 7">
    <name type="scientific">Archaeoglobus veneficus (strain DSM 11195 / SNP6)</name>
    <dbReference type="NCBI Taxonomy" id="693661"/>
    <lineage>
        <taxon>Archaea</taxon>
        <taxon>Methanobacteriati</taxon>
        <taxon>Methanobacteriota</taxon>
        <taxon>Archaeoglobi</taxon>
        <taxon>Archaeoglobales</taxon>
        <taxon>Archaeoglobaceae</taxon>
        <taxon>Archaeoglobus</taxon>
    </lineage>
</organism>
<evidence type="ECO:0000256" key="2">
    <source>
        <dbReference type="ARBA" id="ARBA00010256"/>
    </source>
</evidence>
<keyword evidence="3 4" id="KW-0974">Archaeal flagellum</keyword>
<keyword evidence="6" id="KW-0966">Cell projection</keyword>
<keyword evidence="7" id="KW-1185">Reference proteome</keyword>
<dbReference type="GO" id="GO:0097589">
    <property type="term" value="C:archaeal-type flagellum"/>
    <property type="evidence" value="ECO:0007669"/>
    <property type="project" value="UniProtKB-SubCell"/>
</dbReference>
<dbReference type="GO" id="GO:0005198">
    <property type="term" value="F:structural molecule activity"/>
    <property type="evidence" value="ECO:0007669"/>
    <property type="project" value="InterPro"/>
</dbReference>
<dbReference type="Pfam" id="PF01917">
    <property type="entry name" value="Flagellin_arch-type"/>
    <property type="match status" value="1"/>
</dbReference>
<dbReference type="InterPro" id="IPR002774">
    <property type="entry name" value="Flagellin_arc-type"/>
</dbReference>
<gene>
    <name evidence="6" type="ordered locus">Arcve_1341</name>
</gene>
<dbReference type="PANTHER" id="PTHR35903:SF1">
    <property type="entry name" value="FLAGELLIN B1"/>
    <property type="match status" value="1"/>
</dbReference>
<dbReference type="eggNOG" id="arCOG01829">
    <property type="taxonomic scope" value="Archaea"/>
</dbReference>
<dbReference type="STRING" id="693661.Arcve_1341"/>
<protein>
    <recommendedName>
        <fullName evidence="4">Flagellin</fullName>
    </recommendedName>
</protein>
<dbReference type="HOGENOM" id="CLU_051124_1_0_2"/>